<evidence type="ECO:0000313" key="2">
    <source>
        <dbReference type="Proteomes" id="UP000405656"/>
    </source>
</evidence>
<protein>
    <submittedName>
        <fullName evidence="1">ABC transporter</fullName>
    </submittedName>
</protein>
<comment type="caution">
    <text evidence="1">The sequence shown here is derived from an EMBL/GenBank/DDBJ whole genome shotgun (WGS) entry which is preliminary data.</text>
</comment>
<dbReference type="AlphaFoldDB" id="A0A825SNA8"/>
<dbReference type="Proteomes" id="UP000405656">
    <property type="component" value="Unassembled WGS sequence"/>
</dbReference>
<accession>A0A825SNA8</accession>
<gene>
    <name evidence="1" type="ORF">YZ36_06905</name>
</gene>
<dbReference type="EMBL" id="AACCWZ010000010">
    <property type="protein sequence ID" value="EAK0451697.1"/>
    <property type="molecule type" value="Genomic_DNA"/>
</dbReference>
<name>A0A825SNA8_CAMLA</name>
<organism evidence="1 2">
    <name type="scientific">Campylobacter lari</name>
    <dbReference type="NCBI Taxonomy" id="201"/>
    <lineage>
        <taxon>Bacteria</taxon>
        <taxon>Pseudomonadati</taxon>
        <taxon>Campylobacterota</taxon>
        <taxon>Epsilonproteobacteria</taxon>
        <taxon>Campylobacterales</taxon>
        <taxon>Campylobacteraceae</taxon>
        <taxon>Campylobacter</taxon>
    </lineage>
</organism>
<sequence>MVLKLFINISPFDGFDSLIGKHYIIYILKNQFKIINYYLFNEKFVFFKIN</sequence>
<reference evidence="1 2" key="1">
    <citation type="submission" date="2018-05" db="EMBL/GenBank/DDBJ databases">
        <authorList>
            <consortium name="PulseNet: The National Subtyping Network for Foodborne Disease Surveillance"/>
            <person name="Tarr C.L."/>
            <person name="Trees E."/>
            <person name="Katz L.S."/>
            <person name="Carleton-Romer H.A."/>
            <person name="Stroika S."/>
            <person name="Kucerova Z."/>
            <person name="Roache K.F."/>
            <person name="Sabol A.L."/>
            <person name="Besser J."/>
            <person name="Gerner-Smidt P."/>
        </authorList>
    </citation>
    <scope>NUCLEOTIDE SEQUENCE [LARGE SCALE GENOMIC DNA]</scope>
    <source>
        <strain evidence="1 2">20110455</strain>
    </source>
</reference>
<evidence type="ECO:0000313" key="1">
    <source>
        <dbReference type="EMBL" id="EAK0451697.1"/>
    </source>
</evidence>
<proteinExistence type="predicted"/>